<evidence type="ECO:0000256" key="1">
    <source>
        <dbReference type="SAM" id="Phobius"/>
    </source>
</evidence>
<dbReference type="Proteomes" id="UP000070572">
    <property type="component" value="Unassembled WGS sequence"/>
</dbReference>
<reference evidence="2 3" key="1">
    <citation type="submission" date="2016-01" db="EMBL/GenBank/DDBJ databases">
        <authorList>
            <person name="Mitreva M."/>
            <person name="Pepin K.H."/>
            <person name="Mihindukulasuriya K.A."/>
            <person name="Fulton R."/>
            <person name="Fronick C."/>
            <person name="O'Laughlin M."/>
            <person name="Miner T."/>
            <person name="Herter B."/>
            <person name="Rosa B.A."/>
            <person name="Cordes M."/>
            <person name="Tomlinson C."/>
            <person name="Wollam A."/>
            <person name="Palsikar V.B."/>
            <person name="Mardis E.R."/>
            <person name="Wilson R.K."/>
        </authorList>
    </citation>
    <scope>NUCLEOTIDE SEQUENCE [LARGE SCALE GENOMIC DNA]</scope>
    <source>
        <strain evidence="2 3">DNF00696</strain>
    </source>
</reference>
<evidence type="ECO:0000313" key="2">
    <source>
        <dbReference type="EMBL" id="KXB79455.1"/>
    </source>
</evidence>
<gene>
    <name evidence="2" type="ORF">HMPREF1862_01828</name>
</gene>
<comment type="caution">
    <text evidence="2">The sequence shown here is derived from an EMBL/GenBank/DDBJ whole genome shotgun (WGS) entry which is preliminary data.</text>
</comment>
<dbReference type="RefSeq" id="WP_156430248.1">
    <property type="nucleotide sequence ID" value="NZ_JAWFWJ010000001.1"/>
</dbReference>
<evidence type="ECO:0000313" key="3">
    <source>
        <dbReference type="Proteomes" id="UP000070572"/>
    </source>
</evidence>
<protein>
    <recommendedName>
        <fullName evidence="4">TMhelix containing protein</fullName>
    </recommendedName>
</protein>
<organism evidence="2 3">
    <name type="scientific">Varibaculum cambriense</name>
    <dbReference type="NCBI Taxonomy" id="184870"/>
    <lineage>
        <taxon>Bacteria</taxon>
        <taxon>Bacillati</taxon>
        <taxon>Actinomycetota</taxon>
        <taxon>Actinomycetes</taxon>
        <taxon>Actinomycetales</taxon>
        <taxon>Actinomycetaceae</taxon>
        <taxon>Varibaculum</taxon>
    </lineage>
</organism>
<keyword evidence="1" id="KW-1133">Transmembrane helix</keyword>
<keyword evidence="1" id="KW-0472">Membrane</keyword>
<feature type="transmembrane region" description="Helical" evidence="1">
    <location>
        <begin position="28"/>
        <end position="45"/>
    </location>
</feature>
<proteinExistence type="predicted"/>
<evidence type="ECO:0008006" key="4">
    <source>
        <dbReference type="Google" id="ProtNLM"/>
    </source>
</evidence>
<keyword evidence="1" id="KW-0812">Transmembrane</keyword>
<dbReference type="EMBL" id="LSDN01000027">
    <property type="protein sequence ID" value="KXB79455.1"/>
    <property type="molecule type" value="Genomic_DNA"/>
</dbReference>
<accession>A0AB34WXS1</accession>
<dbReference type="AlphaFoldDB" id="A0AB34WXS1"/>
<sequence length="51" mass="5353">MNKTMTGIAALAMILASPVCFTAGKESLSVGLAITGWIVLILFAAKIEEEQ</sequence>
<name>A0AB34WXS1_9ACTO</name>